<dbReference type="SUPFAM" id="SSF54909">
    <property type="entry name" value="Dimeric alpha+beta barrel"/>
    <property type="match status" value="1"/>
</dbReference>
<dbReference type="RefSeq" id="WP_012836180.1">
    <property type="nucleotide sequence ID" value="NC_013441.1"/>
</dbReference>
<comment type="similarity">
    <text evidence="6">Belongs to the DyP-type peroxidase family.</text>
</comment>
<keyword evidence="2 10" id="KW-0575">Peroxidase</keyword>
<protein>
    <submittedName>
        <fullName evidence="10">Dyp-type peroxidase family</fullName>
    </submittedName>
</protein>
<evidence type="ECO:0000313" key="10">
    <source>
        <dbReference type="EMBL" id="ACY23695.1"/>
    </source>
</evidence>
<dbReference type="KEGG" id="gbr:Gbro_4562"/>
<dbReference type="NCBIfam" id="TIGR01413">
    <property type="entry name" value="Dyp_perox_fam"/>
    <property type="match status" value="1"/>
</dbReference>
<organism evidence="10 11">
    <name type="scientific">Gordonia bronchialis (strain ATCC 25592 / DSM 43247 / BCRC 13721 / JCM 3198 / KCTC 3076 / NBRC 16047 / NCTC 10667)</name>
    <name type="common">Rhodococcus bronchialis</name>
    <dbReference type="NCBI Taxonomy" id="526226"/>
    <lineage>
        <taxon>Bacteria</taxon>
        <taxon>Bacillati</taxon>
        <taxon>Actinomycetota</taxon>
        <taxon>Actinomycetes</taxon>
        <taxon>Mycobacteriales</taxon>
        <taxon>Gordoniaceae</taxon>
        <taxon>Gordonia</taxon>
    </lineage>
</organism>
<dbReference type="InterPro" id="IPR048327">
    <property type="entry name" value="Dyp_perox_N"/>
</dbReference>
<dbReference type="STRING" id="526226.Gbro_4562"/>
<dbReference type="PANTHER" id="PTHR30521:SF0">
    <property type="entry name" value="DYP-TYPE PEROXIDASE FAMILY PROTEIN"/>
    <property type="match status" value="1"/>
</dbReference>
<evidence type="ECO:0000259" key="9">
    <source>
        <dbReference type="Pfam" id="PF20628"/>
    </source>
</evidence>
<dbReference type="PANTHER" id="PTHR30521">
    <property type="entry name" value="DEFERROCHELATASE/PEROXIDASE"/>
    <property type="match status" value="1"/>
</dbReference>
<feature type="region of interest" description="Disordered" evidence="7">
    <location>
        <begin position="303"/>
        <end position="335"/>
    </location>
</feature>
<evidence type="ECO:0000256" key="4">
    <source>
        <dbReference type="ARBA" id="ARBA00023002"/>
    </source>
</evidence>
<sequence>MPVPQTILTRKTRSAIFVVLVINDGGEQTVRDFLEDVPSLTNAVSSRAPEAALAGIVSIGSDAWDRLFDGPRPRSLRPFVPYEGEVHTAPATPADLLLHIKADQLDLCFELGRKFTETLGDAVTVVDEVHGFRYFDLRDLIGFVDGTENPVGQAAIDAITVGDDDPDFTGGSYVAIQRYIHDLGAWNALSTEDQEDAIGRTKLDNVEMADDVKPTNSHIALNVVEDESGEEIDVVRDNMPYGDVSGAGECGTFYIAYSAGPDVTEEMLRKMFIGDPPGNYDRLLDFTTAVTGSQFFAPTMDFLEDLPPAPPTDDVESPPERVRPADGSLGIGSLH</sequence>
<feature type="domain" description="Dyp-type peroxidase C-terminal" evidence="9">
    <location>
        <begin position="138"/>
        <end position="301"/>
    </location>
</feature>
<reference evidence="10 11" key="2">
    <citation type="journal article" date="2010" name="Stand. Genomic Sci.">
        <title>Complete genome sequence of Gordonia bronchialis type strain (3410).</title>
        <authorList>
            <person name="Ivanova N."/>
            <person name="Sikorski J."/>
            <person name="Jando M."/>
            <person name="Lapidus A."/>
            <person name="Nolan M."/>
            <person name="Lucas S."/>
            <person name="Del Rio T.G."/>
            <person name="Tice H."/>
            <person name="Copeland A."/>
            <person name="Cheng J.F."/>
            <person name="Chen F."/>
            <person name="Bruce D."/>
            <person name="Goodwin L."/>
            <person name="Pitluck S."/>
            <person name="Mavromatis K."/>
            <person name="Ovchinnikova G."/>
            <person name="Pati A."/>
            <person name="Chen A."/>
            <person name="Palaniappan K."/>
            <person name="Land M."/>
            <person name="Hauser L."/>
            <person name="Chang Y.J."/>
            <person name="Jeffries C.D."/>
            <person name="Chain P."/>
            <person name="Saunders E."/>
            <person name="Han C."/>
            <person name="Detter J.C."/>
            <person name="Brettin T."/>
            <person name="Rohde M."/>
            <person name="Goker M."/>
            <person name="Bristow J."/>
            <person name="Eisen J.A."/>
            <person name="Markowitz V."/>
            <person name="Hugenholtz P."/>
            <person name="Klenk H.P."/>
            <person name="Kyrpides N.C."/>
        </authorList>
    </citation>
    <scope>NUCLEOTIDE SEQUENCE [LARGE SCALE GENOMIC DNA]</scope>
    <source>
        <strain evidence="11">ATCC 25592 / DSM 43247 / BCRC 13721 / JCM 3198 / KCTC 3076 / NBRC 16047 / NCTC 10667</strain>
    </source>
</reference>
<dbReference type="HOGENOM" id="CLU_044178_1_0_11"/>
<dbReference type="GO" id="GO:0046872">
    <property type="term" value="F:metal ion binding"/>
    <property type="evidence" value="ECO:0007669"/>
    <property type="project" value="UniProtKB-KW"/>
</dbReference>
<reference evidence="11" key="1">
    <citation type="submission" date="2009-10" db="EMBL/GenBank/DDBJ databases">
        <title>The complete chromosome of Gordonia bronchialis DSM 43247.</title>
        <authorList>
            <consortium name="US DOE Joint Genome Institute (JGI-PGF)"/>
            <person name="Lucas S."/>
            <person name="Copeland A."/>
            <person name="Lapidus A."/>
            <person name="Glavina del Rio T."/>
            <person name="Dalin E."/>
            <person name="Tice H."/>
            <person name="Bruce D."/>
            <person name="Goodwin L."/>
            <person name="Pitluck S."/>
            <person name="Kyrpides N."/>
            <person name="Mavromatis K."/>
            <person name="Ivanova N."/>
            <person name="Ovchinnikova G."/>
            <person name="Saunders E."/>
            <person name="Brettin T."/>
            <person name="Detter J.C."/>
            <person name="Han C."/>
            <person name="Larimer F."/>
            <person name="Land M."/>
            <person name="Hauser L."/>
            <person name="Markowitz V."/>
            <person name="Cheng J.-F."/>
            <person name="Hugenholtz P."/>
            <person name="Woyke T."/>
            <person name="Wu D."/>
            <person name="Jando M."/>
            <person name="Schneider S."/>
            <person name="Goeker M."/>
            <person name="Klenk H.-P."/>
            <person name="Eisen J.A."/>
        </authorList>
    </citation>
    <scope>NUCLEOTIDE SEQUENCE [LARGE SCALE GENOMIC DNA]</scope>
    <source>
        <strain evidence="11">ATCC 25592 / DSM 43247 / BCRC 13721 / JCM 3198 / KCTC 3076 / NBRC 16047 / NCTC 10667</strain>
    </source>
</reference>
<feature type="domain" description="Dyp-type peroxidase N-terminal" evidence="8">
    <location>
        <begin position="5"/>
        <end position="133"/>
    </location>
</feature>
<dbReference type="Pfam" id="PF20628">
    <property type="entry name" value="Dyp_perox_C"/>
    <property type="match status" value="1"/>
</dbReference>
<evidence type="ECO:0000313" key="11">
    <source>
        <dbReference type="Proteomes" id="UP000001219"/>
    </source>
</evidence>
<dbReference type="Pfam" id="PF04261">
    <property type="entry name" value="Dyp_perox_N"/>
    <property type="match status" value="1"/>
</dbReference>
<dbReference type="GO" id="GO:0004601">
    <property type="term" value="F:peroxidase activity"/>
    <property type="evidence" value="ECO:0007669"/>
    <property type="project" value="UniProtKB-KW"/>
</dbReference>
<comment type="cofactor">
    <cofactor evidence="1">
        <name>heme b</name>
        <dbReference type="ChEBI" id="CHEBI:60344"/>
    </cofactor>
</comment>
<dbReference type="AlphaFoldDB" id="D0L7A6"/>
<dbReference type="Proteomes" id="UP000001219">
    <property type="component" value="Chromosome"/>
</dbReference>
<evidence type="ECO:0000256" key="7">
    <source>
        <dbReference type="SAM" id="MobiDB-lite"/>
    </source>
</evidence>
<evidence type="ECO:0000256" key="2">
    <source>
        <dbReference type="ARBA" id="ARBA00022559"/>
    </source>
</evidence>
<evidence type="ECO:0000256" key="3">
    <source>
        <dbReference type="ARBA" id="ARBA00022723"/>
    </source>
</evidence>
<dbReference type="InterPro" id="IPR011008">
    <property type="entry name" value="Dimeric_a/b-barrel"/>
</dbReference>
<keyword evidence="5" id="KW-0408">Iron</keyword>
<proteinExistence type="inferred from homology"/>
<evidence type="ECO:0000256" key="1">
    <source>
        <dbReference type="ARBA" id="ARBA00001970"/>
    </source>
</evidence>
<dbReference type="PROSITE" id="PS51404">
    <property type="entry name" value="DYP_PEROXIDASE"/>
    <property type="match status" value="1"/>
</dbReference>
<dbReference type="GO" id="GO:0005829">
    <property type="term" value="C:cytosol"/>
    <property type="evidence" value="ECO:0007669"/>
    <property type="project" value="TreeGrafter"/>
</dbReference>
<evidence type="ECO:0000259" key="8">
    <source>
        <dbReference type="Pfam" id="PF04261"/>
    </source>
</evidence>
<keyword evidence="11" id="KW-1185">Reference proteome</keyword>
<name>D0L7A6_GORB4</name>
<dbReference type="InterPro" id="IPR006314">
    <property type="entry name" value="Dyp_peroxidase"/>
</dbReference>
<dbReference type="EMBL" id="CP001802">
    <property type="protein sequence ID" value="ACY23695.1"/>
    <property type="molecule type" value="Genomic_DNA"/>
</dbReference>
<evidence type="ECO:0000256" key="5">
    <source>
        <dbReference type="ARBA" id="ARBA00023004"/>
    </source>
</evidence>
<gene>
    <name evidence="10" type="ordered locus">Gbro_4562</name>
</gene>
<evidence type="ECO:0000256" key="6">
    <source>
        <dbReference type="ARBA" id="ARBA00025737"/>
    </source>
</evidence>
<dbReference type="GO" id="GO:0020037">
    <property type="term" value="F:heme binding"/>
    <property type="evidence" value="ECO:0007669"/>
    <property type="project" value="InterPro"/>
</dbReference>
<keyword evidence="4" id="KW-0560">Oxidoreductase</keyword>
<keyword evidence="3" id="KW-0479">Metal-binding</keyword>
<dbReference type="eggNOG" id="COG2837">
    <property type="taxonomic scope" value="Bacteria"/>
</dbReference>
<dbReference type="InterPro" id="IPR048328">
    <property type="entry name" value="Dyp_perox_C"/>
</dbReference>
<accession>D0L7A6</accession>
<dbReference type="OrthoDB" id="3251355at2"/>